<evidence type="ECO:0000313" key="4">
    <source>
        <dbReference type="EMBL" id="PKU39645.1"/>
    </source>
</evidence>
<keyword evidence="5" id="KW-1185">Reference proteome</keyword>
<evidence type="ECO:0000256" key="2">
    <source>
        <dbReference type="SAM" id="Phobius"/>
    </source>
</evidence>
<dbReference type="InterPro" id="IPR039630">
    <property type="entry name" value="FAM149"/>
</dbReference>
<keyword evidence="2" id="KW-0472">Membrane</keyword>
<dbReference type="EMBL" id="KZ506438">
    <property type="protein sequence ID" value="PKU39645.1"/>
    <property type="molecule type" value="Genomic_DNA"/>
</dbReference>
<proteinExistence type="inferred from homology"/>
<dbReference type="InterPro" id="IPR022194">
    <property type="entry name" value="DUF3719"/>
</dbReference>
<feature type="transmembrane region" description="Helical" evidence="2">
    <location>
        <begin position="288"/>
        <end position="305"/>
    </location>
</feature>
<evidence type="ECO:0000256" key="1">
    <source>
        <dbReference type="ARBA" id="ARBA00008309"/>
    </source>
</evidence>
<accession>A0A2I0U0V0</accession>
<reference evidence="5" key="2">
    <citation type="submission" date="2017-12" db="EMBL/GenBank/DDBJ databases">
        <title>Genome sequence of the Bar-tailed Godwit (Limosa lapponica baueri).</title>
        <authorList>
            <person name="Lima N.C.B."/>
            <person name="Parody-Merino A.M."/>
            <person name="Battley P.F."/>
            <person name="Fidler A.E."/>
            <person name="Prosdocimi F."/>
        </authorList>
    </citation>
    <scope>NUCLEOTIDE SEQUENCE [LARGE SCALE GENOMIC DNA]</scope>
</reference>
<dbReference type="PANTHER" id="PTHR31997:SF2">
    <property type="entry name" value="PROTEIN FAM149A"/>
    <property type="match status" value="1"/>
</dbReference>
<dbReference type="PANTHER" id="PTHR31997">
    <property type="entry name" value="AGAP003710-PA"/>
    <property type="match status" value="1"/>
</dbReference>
<protein>
    <recommendedName>
        <fullName evidence="3">DUF3719 domain-containing protein</fullName>
    </recommendedName>
</protein>
<gene>
    <name evidence="4" type="ORF">llap_10052</name>
</gene>
<sequence length="335" mass="38555">MQKKRVLAQGNHCNRKQKEEVNAFFLQWCFLGICPGQVKLVEQEFDKANTQRVHQLFWEIDEMLFEGKVTSQTQSLQAECADWVEQFPHLRHCISGSKLIPTASPIHKSLDSSSTRISASDSCLYSFLEEEIYDVDGKIEEYLAFDNKELDDESWEQKKMRLAEKRSKRGIPPISPNACIKDAVVSEVFDCIWSNVIGILEELIKKNWETNITEGDKQVEKLKAVTTKLPHLPVVRVTADAGSVPLSRSSEARSVSFVSSQVKIAFCQMVFFFLRTSGTVLAEARKRFGVFFLFFLFSPFFSFFLAFFLSLIFFLVFFLFFPLFLSFFLKPIRCS</sequence>
<name>A0A2I0U0V0_LIMLA</name>
<dbReference type="AlphaFoldDB" id="A0A2I0U0V0"/>
<dbReference type="OrthoDB" id="2134133at2759"/>
<evidence type="ECO:0000313" key="5">
    <source>
        <dbReference type="Proteomes" id="UP000233556"/>
    </source>
</evidence>
<keyword evidence="2" id="KW-0812">Transmembrane</keyword>
<keyword evidence="2" id="KW-1133">Transmembrane helix</keyword>
<feature type="transmembrane region" description="Helical" evidence="2">
    <location>
        <begin position="311"/>
        <end position="329"/>
    </location>
</feature>
<dbReference type="Proteomes" id="UP000233556">
    <property type="component" value="Unassembled WGS sequence"/>
</dbReference>
<evidence type="ECO:0000259" key="3">
    <source>
        <dbReference type="Pfam" id="PF12516"/>
    </source>
</evidence>
<comment type="similarity">
    <text evidence="1">Belongs to the FAM149 family.</text>
</comment>
<reference evidence="5" key="1">
    <citation type="submission" date="2017-11" db="EMBL/GenBank/DDBJ databases">
        <authorList>
            <person name="Lima N.C."/>
            <person name="Parody-Merino A.M."/>
            <person name="Battley P.F."/>
            <person name="Fidler A.E."/>
            <person name="Prosdocimi F."/>
        </authorList>
    </citation>
    <scope>NUCLEOTIDE SEQUENCE [LARGE SCALE GENOMIC DNA]</scope>
</reference>
<organism evidence="4 5">
    <name type="scientific">Limosa lapponica baueri</name>
    <dbReference type="NCBI Taxonomy" id="1758121"/>
    <lineage>
        <taxon>Eukaryota</taxon>
        <taxon>Metazoa</taxon>
        <taxon>Chordata</taxon>
        <taxon>Craniata</taxon>
        <taxon>Vertebrata</taxon>
        <taxon>Euteleostomi</taxon>
        <taxon>Archelosauria</taxon>
        <taxon>Archosauria</taxon>
        <taxon>Dinosauria</taxon>
        <taxon>Saurischia</taxon>
        <taxon>Theropoda</taxon>
        <taxon>Coelurosauria</taxon>
        <taxon>Aves</taxon>
        <taxon>Neognathae</taxon>
        <taxon>Neoaves</taxon>
        <taxon>Charadriiformes</taxon>
        <taxon>Scolopacidae</taxon>
        <taxon>Limosa</taxon>
    </lineage>
</organism>
<dbReference type="Pfam" id="PF12516">
    <property type="entry name" value="DUF3719"/>
    <property type="match status" value="1"/>
</dbReference>
<feature type="domain" description="DUF3719" evidence="3">
    <location>
        <begin position="63"/>
        <end position="111"/>
    </location>
</feature>